<dbReference type="EMBL" id="SKCS01000401">
    <property type="protein sequence ID" value="TNN08981.1"/>
    <property type="molecule type" value="Genomic_DNA"/>
</dbReference>
<organism evidence="2 3">
    <name type="scientific">Schistosoma japonicum</name>
    <name type="common">Blood fluke</name>
    <dbReference type="NCBI Taxonomy" id="6182"/>
    <lineage>
        <taxon>Eukaryota</taxon>
        <taxon>Metazoa</taxon>
        <taxon>Spiralia</taxon>
        <taxon>Lophotrochozoa</taxon>
        <taxon>Platyhelminthes</taxon>
        <taxon>Trematoda</taxon>
        <taxon>Digenea</taxon>
        <taxon>Strigeidida</taxon>
        <taxon>Schistosomatoidea</taxon>
        <taxon>Schistosomatidae</taxon>
        <taxon>Schistosoma</taxon>
    </lineage>
</organism>
<evidence type="ECO:0000313" key="2">
    <source>
        <dbReference type="EMBL" id="TNN08981.1"/>
    </source>
</evidence>
<keyword evidence="3" id="KW-1185">Reference proteome</keyword>
<dbReference type="Proteomes" id="UP000311919">
    <property type="component" value="Unassembled WGS sequence"/>
</dbReference>
<feature type="compositionally biased region" description="Acidic residues" evidence="1">
    <location>
        <begin position="71"/>
        <end position="85"/>
    </location>
</feature>
<gene>
    <name evidence="2" type="ORF">EWB00_006683</name>
</gene>
<reference evidence="2 3" key="1">
    <citation type="submission" date="2019-03" db="EMBL/GenBank/DDBJ databases">
        <title>An improved genome assembly of the fluke Schistosoma japonicum.</title>
        <authorList>
            <person name="Hu W."/>
            <person name="Luo F."/>
            <person name="Yin M."/>
            <person name="Mo X."/>
            <person name="Sun C."/>
            <person name="Wu Q."/>
            <person name="Zhu B."/>
            <person name="Xiang M."/>
            <person name="Wang J."/>
            <person name="Wang Y."/>
            <person name="Zhang T."/>
            <person name="Xu B."/>
            <person name="Zheng H."/>
            <person name="Feng Z."/>
        </authorList>
    </citation>
    <scope>NUCLEOTIDE SEQUENCE [LARGE SCALE GENOMIC DNA]</scope>
    <source>
        <strain evidence="2">HuSjv2</strain>
        <tissue evidence="2">Worms</tissue>
    </source>
</reference>
<accession>A0A4Z2CXM7</accession>
<protein>
    <submittedName>
        <fullName evidence="2">Uncharacterized protein</fullName>
    </submittedName>
</protein>
<dbReference type="AlphaFoldDB" id="A0A4Z2CXM7"/>
<proteinExistence type="predicted"/>
<evidence type="ECO:0000313" key="3">
    <source>
        <dbReference type="Proteomes" id="UP000311919"/>
    </source>
</evidence>
<evidence type="ECO:0000256" key="1">
    <source>
        <dbReference type="SAM" id="MobiDB-lite"/>
    </source>
</evidence>
<sequence>MEFGSHLLNAFALLPKEETVAISSINNTVSPLSSSTNSSTTTISNRSFLELVSPLSPDLNTDTKITFHFDDIDDYGTDDGDDDNNGEGGECNSDGDQNEEVDVKVNANYTNVNDVTLRLSTLSN</sequence>
<comment type="caution">
    <text evidence="2">The sequence shown here is derived from an EMBL/GenBank/DDBJ whole genome shotgun (WGS) entry which is preliminary data.</text>
</comment>
<feature type="region of interest" description="Disordered" evidence="1">
    <location>
        <begin position="70"/>
        <end position="100"/>
    </location>
</feature>
<name>A0A4Z2CXM7_SCHJA</name>